<name>A0A8J5KHD2_ZINOF</name>
<sequence>MSLPSSSKSRDYEEALASTEEISSPAIGFVVAKYVTNKDINRQNNTIIDLLLKINEKLDQLLIKPVSSNSEQVASLAKQLEGLTLGAVKAVPQKRSLSTIHVVAATPRTITELQGMRWTLQPSTVSQIRVPQENMVFLTQMIDEIPSENLVEDTPWEEDPNFDTNELSTNIEDEEEDLSSYFLGLSNLETDYRINSPSSVLPEDDNQQQPPYWDDTDTGSEEYWQQVVEQVEQIEEQFYTTQTNSLPGRMNTLSVHEDTSSTEEGEPNDWLPYINQSQAQESPQSENEDTQATEEAAYVGADSLVTEQLERLDYSILRSMMQQATTEKVLSSTSVISRGIIYLTHKRFLRGIVPGYDALSSFSDWGLSRAWDWLMYGSQSFGSPSSVEDVSL</sequence>
<feature type="region of interest" description="Disordered" evidence="1">
    <location>
        <begin position="194"/>
        <end position="218"/>
    </location>
</feature>
<evidence type="ECO:0000313" key="2">
    <source>
        <dbReference type="EMBL" id="KAG6490170.1"/>
    </source>
</evidence>
<evidence type="ECO:0000256" key="1">
    <source>
        <dbReference type="SAM" id="MobiDB-lite"/>
    </source>
</evidence>
<dbReference type="EMBL" id="JACMSC010000014">
    <property type="protein sequence ID" value="KAG6490170.1"/>
    <property type="molecule type" value="Genomic_DNA"/>
</dbReference>
<keyword evidence="3" id="KW-1185">Reference proteome</keyword>
<protein>
    <submittedName>
        <fullName evidence="2">Uncharacterized protein</fullName>
    </submittedName>
</protein>
<proteinExistence type="predicted"/>
<reference evidence="2 3" key="1">
    <citation type="submission" date="2020-08" db="EMBL/GenBank/DDBJ databases">
        <title>Plant Genome Project.</title>
        <authorList>
            <person name="Zhang R.-G."/>
        </authorList>
    </citation>
    <scope>NUCLEOTIDE SEQUENCE [LARGE SCALE GENOMIC DNA]</scope>
    <source>
        <tissue evidence="2">Rhizome</tissue>
    </source>
</reference>
<evidence type="ECO:0000313" key="3">
    <source>
        <dbReference type="Proteomes" id="UP000734854"/>
    </source>
</evidence>
<organism evidence="2 3">
    <name type="scientific">Zingiber officinale</name>
    <name type="common">Ginger</name>
    <name type="synonym">Amomum zingiber</name>
    <dbReference type="NCBI Taxonomy" id="94328"/>
    <lineage>
        <taxon>Eukaryota</taxon>
        <taxon>Viridiplantae</taxon>
        <taxon>Streptophyta</taxon>
        <taxon>Embryophyta</taxon>
        <taxon>Tracheophyta</taxon>
        <taxon>Spermatophyta</taxon>
        <taxon>Magnoliopsida</taxon>
        <taxon>Liliopsida</taxon>
        <taxon>Zingiberales</taxon>
        <taxon>Zingiberaceae</taxon>
        <taxon>Zingiber</taxon>
    </lineage>
</organism>
<dbReference type="AlphaFoldDB" id="A0A8J5KHD2"/>
<comment type="caution">
    <text evidence="2">The sequence shown here is derived from an EMBL/GenBank/DDBJ whole genome shotgun (WGS) entry which is preliminary data.</text>
</comment>
<feature type="region of interest" description="Disordered" evidence="1">
    <location>
        <begin position="244"/>
        <end position="271"/>
    </location>
</feature>
<accession>A0A8J5KHD2</accession>
<dbReference type="Proteomes" id="UP000734854">
    <property type="component" value="Unassembled WGS sequence"/>
</dbReference>
<gene>
    <name evidence="2" type="ORF">ZIOFF_051455</name>
</gene>
<feature type="compositionally biased region" description="Polar residues" evidence="1">
    <location>
        <begin position="244"/>
        <end position="254"/>
    </location>
</feature>